<name>A0ABS9SH83_9BACT</name>
<evidence type="ECO:0000313" key="1">
    <source>
        <dbReference type="EMBL" id="MCH5597685.1"/>
    </source>
</evidence>
<dbReference type="RefSeq" id="WP_240827057.1">
    <property type="nucleotide sequence ID" value="NZ_JAKWBL010000001.1"/>
</dbReference>
<gene>
    <name evidence="1" type="ORF">MKP09_07075</name>
</gene>
<organism evidence="1 2">
    <name type="scientific">Niabella ginsengisoli</name>
    <dbReference type="NCBI Taxonomy" id="522298"/>
    <lineage>
        <taxon>Bacteria</taxon>
        <taxon>Pseudomonadati</taxon>
        <taxon>Bacteroidota</taxon>
        <taxon>Chitinophagia</taxon>
        <taxon>Chitinophagales</taxon>
        <taxon>Chitinophagaceae</taxon>
        <taxon>Niabella</taxon>
    </lineage>
</organism>
<keyword evidence="2" id="KW-1185">Reference proteome</keyword>
<accession>A0ABS9SH83</accession>
<dbReference type="Proteomes" id="UP001202248">
    <property type="component" value="Unassembled WGS sequence"/>
</dbReference>
<evidence type="ECO:0000313" key="2">
    <source>
        <dbReference type="Proteomes" id="UP001202248"/>
    </source>
</evidence>
<protein>
    <submittedName>
        <fullName evidence="1">Uncharacterized protein</fullName>
    </submittedName>
</protein>
<reference evidence="1 2" key="1">
    <citation type="submission" date="2022-02" db="EMBL/GenBank/DDBJ databases">
        <authorList>
            <person name="Min J."/>
        </authorList>
    </citation>
    <scope>NUCLEOTIDE SEQUENCE [LARGE SCALE GENOMIC DNA]</scope>
    <source>
        <strain evidence="1 2">GR10-1</strain>
    </source>
</reference>
<proteinExistence type="predicted"/>
<dbReference type="EMBL" id="JAKWBL010000001">
    <property type="protein sequence ID" value="MCH5597685.1"/>
    <property type="molecule type" value="Genomic_DNA"/>
</dbReference>
<sequence>MSLPAIAGGALVIAPSVSYSQEWVDGISTLSWGPKTFYTGKVGGEIVLT</sequence>
<comment type="caution">
    <text evidence="1">The sequence shown here is derived from an EMBL/GenBank/DDBJ whole genome shotgun (WGS) entry which is preliminary data.</text>
</comment>